<sequence>MIVIEHFLGQSVEVPDDRRYHIPQGLWCCKQDAFLVFGLTQPALVLMGGIKDVDWLRQEGEPVQSGDSAIFAITGKILYLETPIPGTVHYHKTLKEHLDILGKDPYGEGWLFKIRPVGDPWEAYHSLALPEKYLASLQASEGCKNPQGLKGGVSGICKAVYSGIGQQKLSKS</sequence>
<proteinExistence type="predicted"/>
<gene>
    <name evidence="1" type="ORF">MRX98_03305</name>
</gene>
<dbReference type="RefSeq" id="WP_246902966.1">
    <property type="nucleotide sequence ID" value="NZ_JALJRB010000002.1"/>
</dbReference>
<dbReference type="InterPro" id="IPR033753">
    <property type="entry name" value="GCV_H/Fam206"/>
</dbReference>
<protein>
    <recommendedName>
        <fullName evidence="3">Glycine cleavage system H protein</fullName>
    </recommendedName>
</protein>
<reference evidence="1" key="1">
    <citation type="submission" date="2022-04" db="EMBL/GenBank/DDBJ databases">
        <title>Desulfatitalea alkaliphila sp. nov., a novel anaerobic sulfate-reducing bacterium isolated from terrestrial mud volcano, Taman Peninsula, Russia.</title>
        <authorList>
            <person name="Khomyakova M.A."/>
            <person name="Merkel A.Y."/>
            <person name="Slobodkin A.I."/>
        </authorList>
    </citation>
    <scope>NUCLEOTIDE SEQUENCE</scope>
    <source>
        <strain evidence="1">M08but</strain>
    </source>
</reference>
<dbReference type="AlphaFoldDB" id="A0AA41UNK0"/>
<dbReference type="SUPFAM" id="SSF51230">
    <property type="entry name" value="Single hybrid motif"/>
    <property type="match status" value="1"/>
</dbReference>
<comment type="caution">
    <text evidence="1">The sequence shown here is derived from an EMBL/GenBank/DDBJ whole genome shotgun (WGS) entry which is preliminary data.</text>
</comment>
<evidence type="ECO:0000313" key="1">
    <source>
        <dbReference type="EMBL" id="MCJ8499588.1"/>
    </source>
</evidence>
<name>A0AA41UNK0_9BACT</name>
<dbReference type="Gene3D" id="2.40.50.100">
    <property type="match status" value="1"/>
</dbReference>
<organism evidence="1 2">
    <name type="scientific">Desulfatitalea alkaliphila</name>
    <dbReference type="NCBI Taxonomy" id="2929485"/>
    <lineage>
        <taxon>Bacteria</taxon>
        <taxon>Pseudomonadati</taxon>
        <taxon>Thermodesulfobacteriota</taxon>
        <taxon>Desulfobacteria</taxon>
        <taxon>Desulfobacterales</taxon>
        <taxon>Desulfosarcinaceae</taxon>
        <taxon>Desulfatitalea</taxon>
    </lineage>
</organism>
<evidence type="ECO:0008006" key="3">
    <source>
        <dbReference type="Google" id="ProtNLM"/>
    </source>
</evidence>
<dbReference type="Pfam" id="PF01597">
    <property type="entry name" value="GCV_H"/>
    <property type="match status" value="1"/>
</dbReference>
<dbReference type="Proteomes" id="UP001165427">
    <property type="component" value="Unassembled WGS sequence"/>
</dbReference>
<evidence type="ECO:0000313" key="2">
    <source>
        <dbReference type="Proteomes" id="UP001165427"/>
    </source>
</evidence>
<dbReference type="InterPro" id="IPR011053">
    <property type="entry name" value="Single_hybrid_motif"/>
</dbReference>
<accession>A0AA41UNK0</accession>
<keyword evidence="2" id="KW-1185">Reference proteome</keyword>
<dbReference type="NCBIfam" id="NF045810">
    <property type="entry name" value="GcvH_rel_desulf"/>
    <property type="match status" value="1"/>
</dbReference>
<dbReference type="EMBL" id="JALJRB010000002">
    <property type="protein sequence ID" value="MCJ8499588.1"/>
    <property type="molecule type" value="Genomic_DNA"/>
</dbReference>